<dbReference type="GeneID" id="108901073"/>
<feature type="compositionally biased region" description="Polar residues" evidence="1">
    <location>
        <begin position="148"/>
        <end position="181"/>
    </location>
</feature>
<sequence length="316" mass="35487">METSTPPKAQRFTAEEENALVSQVLEIIGGITLEALQTLDQPDERDVWPMEEGDDSVFYSDEDQTHWDVKASCDFGVDVSEHLVKSEAAEEPTPQREGDPGTEIFTDKEMEKEVTSQVIQTKQEEERQELQTPKTEQMYQSDFADQGADNSVSTSGECLQTNCTNADMQTQPGQNISSEKANLQDKEEEVVLEAQTLNLEPFDVTNEASHTRLNGGAEVPKEMSSAELHISGDRQLEVDQEPEQECNSHVPVGFHQGPSPGYSTLPLPKKSSDSDCHQKSFDHLTSSKYSTVSYRKIRRGNTRQKIEEFEYMIMNL</sequence>
<dbReference type="GO" id="GO:0007015">
    <property type="term" value="P:actin filament organization"/>
    <property type="evidence" value="ECO:0007669"/>
    <property type="project" value="InterPro"/>
</dbReference>
<dbReference type="KEGG" id="lcf:108901073"/>
<evidence type="ECO:0000313" key="3">
    <source>
        <dbReference type="RefSeq" id="XP_018557951.1"/>
    </source>
</evidence>
<dbReference type="AlphaFoldDB" id="A0AAJ7QK34"/>
<proteinExistence type="predicted"/>
<dbReference type="Proteomes" id="UP000694890">
    <property type="component" value="Linkage group LG1"/>
</dbReference>
<dbReference type="GO" id="GO:0008360">
    <property type="term" value="P:regulation of cell shape"/>
    <property type="evidence" value="ECO:0007669"/>
    <property type="project" value="InterPro"/>
</dbReference>
<evidence type="ECO:0000313" key="2">
    <source>
        <dbReference type="Proteomes" id="UP000694890"/>
    </source>
</evidence>
<evidence type="ECO:0000256" key="1">
    <source>
        <dbReference type="SAM" id="MobiDB-lite"/>
    </source>
</evidence>
<dbReference type="InterPro" id="IPR008954">
    <property type="entry name" value="Moesin_tail_sf"/>
</dbReference>
<feature type="region of interest" description="Disordered" evidence="1">
    <location>
        <begin position="85"/>
        <end position="188"/>
    </location>
</feature>
<accession>A0AAJ7QK34</accession>
<reference evidence="3" key="1">
    <citation type="submission" date="2025-08" db="UniProtKB">
        <authorList>
            <consortium name="RefSeq"/>
        </authorList>
    </citation>
    <scope>IDENTIFICATION</scope>
    <source>
        <tissue evidence="3">Brain</tissue>
    </source>
</reference>
<dbReference type="RefSeq" id="XP_018557951.1">
    <property type="nucleotide sequence ID" value="XM_018702435.2"/>
</dbReference>
<feature type="compositionally biased region" description="Polar residues" evidence="1">
    <location>
        <begin position="130"/>
        <end position="140"/>
    </location>
</feature>
<dbReference type="GO" id="GO:0051015">
    <property type="term" value="F:actin filament binding"/>
    <property type="evidence" value="ECO:0007669"/>
    <property type="project" value="InterPro"/>
</dbReference>
<dbReference type="Gene3D" id="6.10.360.10">
    <property type="match status" value="1"/>
</dbReference>
<gene>
    <name evidence="3" type="primary">LOC108901073</name>
</gene>
<feature type="region of interest" description="Disordered" evidence="1">
    <location>
        <begin position="251"/>
        <end position="280"/>
    </location>
</feature>
<dbReference type="Pfam" id="PF20491">
    <property type="entry name" value="Ermin"/>
    <property type="match status" value="1"/>
</dbReference>
<feature type="compositionally biased region" description="Basic and acidic residues" evidence="1">
    <location>
        <begin position="85"/>
        <end position="114"/>
    </location>
</feature>
<name>A0AAJ7QK34_LATCA</name>
<dbReference type="InterPro" id="IPR045346">
    <property type="entry name" value="Ermin"/>
</dbReference>
<protein>
    <submittedName>
        <fullName evidence="3">Ermin</fullName>
    </submittedName>
</protein>
<organism evidence="2 3">
    <name type="scientific">Lates calcarifer</name>
    <name type="common">Barramundi</name>
    <name type="synonym">Holocentrus calcarifer</name>
    <dbReference type="NCBI Taxonomy" id="8187"/>
    <lineage>
        <taxon>Eukaryota</taxon>
        <taxon>Metazoa</taxon>
        <taxon>Chordata</taxon>
        <taxon>Craniata</taxon>
        <taxon>Vertebrata</taxon>
        <taxon>Euteleostomi</taxon>
        <taxon>Actinopterygii</taxon>
        <taxon>Neopterygii</taxon>
        <taxon>Teleostei</taxon>
        <taxon>Neoteleostei</taxon>
        <taxon>Acanthomorphata</taxon>
        <taxon>Carangaria</taxon>
        <taxon>Carangaria incertae sedis</taxon>
        <taxon>Centropomidae</taxon>
        <taxon>Lates</taxon>
    </lineage>
</organism>
<feature type="compositionally biased region" description="Basic and acidic residues" evidence="1">
    <location>
        <begin position="270"/>
        <end position="280"/>
    </location>
</feature>